<protein>
    <recommendedName>
        <fullName evidence="1">CHAT domain-containing protein</fullName>
    </recommendedName>
</protein>
<sequence length="848" mass="91313">MSGIPDPWGSPLYQALVAACAEAERRHAEYEQRGRLSDLESAVALFRAVLDRAHNVDVRSAAVNGLGMALWSRYERFGDPGDLDAAIRQFREALAMYPNEHTPALPSFHANLAGVLRLRWRRTGDEDDLVASVAEVRAAVATTTAGDPRRAWRLNNLADGLLALSLQHDDSSALVEAIALLREAVQTARPGEELAGMRSNLAEALRLRHRSVGGRDRALLDEAVEQGRAALAAVPRRHPLRPRMQANLALVLLDRFAARRRPADLSEASGLARKAVDATPQGHPNRTERLITLSGIRRMEAIHGRPRRRMVQLAREAVAATPEGHHLRSDSLFNLGWVLAFQAASGDAAAWDQAREVFRRLAADPAVQVRARVAAAWQWAETALGRDDLAEARTAFDLAVTLLPRTAPRRVTHADRERQLASFSGLARDAAACAVRAGEPVDALRLLEHGRGVLLSHALGTRTELTGLRPDLAERFAALRTALDRPEGMGFSAGADAGPELPGEDRHALAAEWDALIDEIRAQPGFAAFLQPPRADDLIAATAGHGAVVVLNVSRLRCDALLIDGGIRVVPLRLTLDEVTQRALRFRAAVAERVDETLEWLRTEVTGPVLDVLDPPPGSRLWWVPTGPLTTLPLHAAVADRVVSSYAPTVRSLVTAWQAAPAGPMSNPLVVSMPTTPGLPALPAVQSETAALPPGRVLTGEHAVRREVLDALPHHSWAHFACHAVSAADGSADGHLVLQDQLTVSDVARLRLADATIAYLSACDTGVPRENLDDEALHVAGAFQIAGFRHVIGTLWSVKDSLAAEVAAGFYARLTSADDAATALHETVGELRAAHGPGLWAPYIHFGP</sequence>
<dbReference type="EMBL" id="BOMQ01000053">
    <property type="protein sequence ID" value="GIE50975.1"/>
    <property type="molecule type" value="Genomic_DNA"/>
</dbReference>
<organism evidence="2 3">
    <name type="scientific">Actinoplanes nipponensis</name>
    <dbReference type="NCBI Taxonomy" id="135950"/>
    <lineage>
        <taxon>Bacteria</taxon>
        <taxon>Bacillati</taxon>
        <taxon>Actinomycetota</taxon>
        <taxon>Actinomycetes</taxon>
        <taxon>Micromonosporales</taxon>
        <taxon>Micromonosporaceae</taxon>
        <taxon>Actinoplanes</taxon>
    </lineage>
</organism>
<dbReference type="RefSeq" id="WP_203771089.1">
    <property type="nucleotide sequence ID" value="NZ_BAAAYJ010000062.1"/>
</dbReference>
<evidence type="ECO:0000313" key="3">
    <source>
        <dbReference type="Proteomes" id="UP000647172"/>
    </source>
</evidence>
<feature type="domain" description="CHAT" evidence="1">
    <location>
        <begin position="596"/>
        <end position="847"/>
    </location>
</feature>
<gene>
    <name evidence="2" type="ORF">Ani05nite_45090</name>
</gene>
<accession>A0A919MVA7</accession>
<dbReference type="AlphaFoldDB" id="A0A919MVA7"/>
<dbReference type="Proteomes" id="UP000647172">
    <property type="component" value="Unassembled WGS sequence"/>
</dbReference>
<keyword evidence="3" id="KW-1185">Reference proteome</keyword>
<dbReference type="Pfam" id="PF12770">
    <property type="entry name" value="CHAT"/>
    <property type="match status" value="1"/>
</dbReference>
<proteinExistence type="predicted"/>
<dbReference type="Gene3D" id="1.25.40.10">
    <property type="entry name" value="Tetratricopeptide repeat domain"/>
    <property type="match status" value="2"/>
</dbReference>
<dbReference type="InterPro" id="IPR011990">
    <property type="entry name" value="TPR-like_helical_dom_sf"/>
</dbReference>
<dbReference type="InterPro" id="IPR024983">
    <property type="entry name" value="CHAT_dom"/>
</dbReference>
<evidence type="ECO:0000313" key="2">
    <source>
        <dbReference type="EMBL" id="GIE50975.1"/>
    </source>
</evidence>
<name>A0A919MVA7_9ACTN</name>
<reference evidence="2" key="1">
    <citation type="submission" date="2021-01" db="EMBL/GenBank/DDBJ databases">
        <title>Whole genome shotgun sequence of Actinoplanes nipponensis NBRC 14063.</title>
        <authorList>
            <person name="Komaki H."/>
            <person name="Tamura T."/>
        </authorList>
    </citation>
    <scope>NUCLEOTIDE SEQUENCE</scope>
    <source>
        <strain evidence="2">NBRC 14063</strain>
    </source>
</reference>
<evidence type="ECO:0000259" key="1">
    <source>
        <dbReference type="Pfam" id="PF12770"/>
    </source>
</evidence>
<comment type="caution">
    <text evidence="2">The sequence shown here is derived from an EMBL/GenBank/DDBJ whole genome shotgun (WGS) entry which is preliminary data.</text>
</comment>